<proteinExistence type="inferred from homology"/>
<evidence type="ECO:0000256" key="3">
    <source>
        <dbReference type="ARBA" id="ARBA00023163"/>
    </source>
</evidence>
<keyword evidence="3 5" id="KW-0804">Transcription</keyword>
<dbReference type="GO" id="GO:0008301">
    <property type="term" value="F:DNA binding, bending"/>
    <property type="evidence" value="ECO:0007669"/>
    <property type="project" value="InterPro"/>
</dbReference>
<keyword evidence="8" id="KW-1185">Reference proteome</keyword>
<dbReference type="EMBL" id="MU853332">
    <property type="protein sequence ID" value="KAK4117604.1"/>
    <property type="molecule type" value="Genomic_DNA"/>
</dbReference>
<dbReference type="Pfam" id="PF04769">
    <property type="entry name" value="MATalpha_HMGbox"/>
    <property type="match status" value="1"/>
</dbReference>
<dbReference type="RefSeq" id="XP_064675174.1">
    <property type="nucleotide sequence ID" value="XM_064810793.1"/>
</dbReference>
<dbReference type="AlphaFoldDB" id="A0AAN6TNB2"/>
<evidence type="ECO:0000256" key="1">
    <source>
        <dbReference type="ARBA" id="ARBA00023015"/>
    </source>
</evidence>
<protein>
    <recommendedName>
        <fullName evidence="6">Alpha box domain-containing protein</fullName>
    </recommendedName>
</protein>
<comment type="caution">
    <text evidence="7">The sequence shown here is derived from an EMBL/GenBank/DDBJ whole genome shotgun (WGS) entry which is preliminary data.</text>
</comment>
<evidence type="ECO:0000256" key="5">
    <source>
        <dbReference type="RuleBase" id="RU003516"/>
    </source>
</evidence>
<evidence type="ECO:0000259" key="6">
    <source>
        <dbReference type="PROSITE" id="PS51325"/>
    </source>
</evidence>
<reference evidence="7" key="2">
    <citation type="submission" date="2023-05" db="EMBL/GenBank/DDBJ databases">
        <authorList>
            <consortium name="Lawrence Berkeley National Laboratory"/>
            <person name="Steindorff A."/>
            <person name="Hensen N."/>
            <person name="Bonometti L."/>
            <person name="Westerberg I."/>
            <person name="Brannstrom I.O."/>
            <person name="Guillou S."/>
            <person name="Cros-Aarteil S."/>
            <person name="Calhoun S."/>
            <person name="Haridas S."/>
            <person name="Kuo A."/>
            <person name="Mondo S."/>
            <person name="Pangilinan J."/>
            <person name="Riley R."/>
            <person name="Labutti K."/>
            <person name="Andreopoulos B."/>
            <person name="Lipzen A."/>
            <person name="Chen C."/>
            <person name="Yanf M."/>
            <person name="Daum C."/>
            <person name="Ng V."/>
            <person name="Clum A."/>
            <person name="Ohm R."/>
            <person name="Martin F."/>
            <person name="Silar P."/>
            <person name="Natvig D."/>
            <person name="Lalanne C."/>
            <person name="Gautier V."/>
            <person name="Ament-Velasquez S.L."/>
            <person name="Kruys A."/>
            <person name="Hutchinson M.I."/>
            <person name="Powell A.J."/>
            <person name="Barry K."/>
            <person name="Miller A.N."/>
            <person name="Grigoriev I.V."/>
            <person name="Debuchy R."/>
            <person name="Gladieux P."/>
            <person name="Thoren M.H."/>
            <person name="Johannesson H."/>
        </authorList>
    </citation>
    <scope>NUCLEOTIDE SEQUENCE</scope>
    <source>
        <strain evidence="7">CBS 508.74</strain>
    </source>
</reference>
<keyword evidence="4 5" id="KW-0539">Nucleus</keyword>
<dbReference type="Proteomes" id="UP001302812">
    <property type="component" value="Unassembled WGS sequence"/>
</dbReference>
<reference evidence="7" key="1">
    <citation type="journal article" date="2023" name="Mol. Phylogenet. Evol.">
        <title>Genome-scale phylogeny and comparative genomics of the fungal order Sordariales.</title>
        <authorList>
            <person name="Hensen N."/>
            <person name="Bonometti L."/>
            <person name="Westerberg I."/>
            <person name="Brannstrom I.O."/>
            <person name="Guillou S."/>
            <person name="Cros-Aarteil S."/>
            <person name="Calhoun S."/>
            <person name="Haridas S."/>
            <person name="Kuo A."/>
            <person name="Mondo S."/>
            <person name="Pangilinan J."/>
            <person name="Riley R."/>
            <person name="LaButti K."/>
            <person name="Andreopoulos B."/>
            <person name="Lipzen A."/>
            <person name="Chen C."/>
            <person name="Yan M."/>
            <person name="Daum C."/>
            <person name="Ng V."/>
            <person name="Clum A."/>
            <person name="Steindorff A."/>
            <person name="Ohm R.A."/>
            <person name="Martin F."/>
            <person name="Silar P."/>
            <person name="Natvig D.O."/>
            <person name="Lalanne C."/>
            <person name="Gautier V."/>
            <person name="Ament-Velasquez S.L."/>
            <person name="Kruys A."/>
            <person name="Hutchinson M.I."/>
            <person name="Powell A.J."/>
            <person name="Barry K."/>
            <person name="Miller A.N."/>
            <person name="Grigoriev I.V."/>
            <person name="Debuchy R."/>
            <person name="Gladieux P."/>
            <person name="Hiltunen Thoren M."/>
            <person name="Johannesson H."/>
        </authorList>
    </citation>
    <scope>NUCLEOTIDE SEQUENCE</scope>
    <source>
        <strain evidence="7">CBS 508.74</strain>
    </source>
</reference>
<keyword evidence="1 5" id="KW-0805">Transcription regulation</keyword>
<evidence type="ECO:0000313" key="8">
    <source>
        <dbReference type="Proteomes" id="UP001302812"/>
    </source>
</evidence>
<name>A0AAN6TNB2_9PEZI</name>
<gene>
    <name evidence="7" type="ORF">N656DRAFT_699532</name>
</gene>
<dbReference type="PROSITE" id="PS51325">
    <property type="entry name" value="ALPHA_BOX"/>
    <property type="match status" value="1"/>
</dbReference>
<comment type="subcellular location">
    <subcellularLocation>
        <location evidence="5">Nucleus</location>
    </subcellularLocation>
</comment>
<dbReference type="GeneID" id="89934918"/>
<sequence>MSGVNQIIQTFEGLGNGDRETAMRALTTMMQSENQRSSTKKKVNGFMGFRAYYSALFTQFTQAERSPIMTMLWQQDPFHKEWDFMCGVYSAIRDLLEDQNISLQDWIQAAVKPLGIVARDSYLATLGWEMVQLEDGTNTLQRGAAPPLQSSRQPMNVLGLFTQCLNEGLQVVNPGPIVAKLIDAAKDVICINSQPGGDAAKTFNTMDGFRRLAQNNPQLTMSALFDMPLGNPIVSQGITTHYAPDGMPADAMLDSFLRYGGSKSNYYIVGTRDYTVGDEGKSRLFLI</sequence>
<dbReference type="GO" id="GO:0005634">
    <property type="term" value="C:nucleus"/>
    <property type="evidence" value="ECO:0007669"/>
    <property type="project" value="UniProtKB-SubCell"/>
</dbReference>
<organism evidence="7 8">
    <name type="scientific">Canariomyces notabilis</name>
    <dbReference type="NCBI Taxonomy" id="2074819"/>
    <lineage>
        <taxon>Eukaryota</taxon>
        <taxon>Fungi</taxon>
        <taxon>Dikarya</taxon>
        <taxon>Ascomycota</taxon>
        <taxon>Pezizomycotina</taxon>
        <taxon>Sordariomycetes</taxon>
        <taxon>Sordariomycetidae</taxon>
        <taxon>Sordariales</taxon>
        <taxon>Chaetomiaceae</taxon>
        <taxon>Canariomyces</taxon>
    </lineage>
</organism>
<evidence type="ECO:0000313" key="7">
    <source>
        <dbReference type="EMBL" id="KAK4117604.1"/>
    </source>
</evidence>
<keyword evidence="2 5" id="KW-0238">DNA-binding</keyword>
<dbReference type="InterPro" id="IPR006856">
    <property type="entry name" value="MATalpha_HMGbox"/>
</dbReference>
<feature type="domain" description="Alpha box" evidence="6">
    <location>
        <begin position="38"/>
        <end position="93"/>
    </location>
</feature>
<evidence type="ECO:0000256" key="2">
    <source>
        <dbReference type="ARBA" id="ARBA00023125"/>
    </source>
</evidence>
<evidence type="ECO:0000256" key="4">
    <source>
        <dbReference type="ARBA" id="ARBA00023242"/>
    </source>
</evidence>
<dbReference type="GO" id="GO:0045895">
    <property type="term" value="P:positive regulation of mating-type specific transcription, DNA-templated"/>
    <property type="evidence" value="ECO:0007669"/>
    <property type="project" value="InterPro"/>
</dbReference>
<comment type="similarity">
    <text evidence="5">Belongs to the MATALPHA1 family.</text>
</comment>
<accession>A0AAN6TNB2</accession>